<name>A0A5A7QS71_STRAF</name>
<keyword evidence="2" id="KW-1185">Reference proteome</keyword>
<evidence type="ECO:0000313" key="2">
    <source>
        <dbReference type="Proteomes" id="UP000325081"/>
    </source>
</evidence>
<dbReference type="AlphaFoldDB" id="A0A5A7QS71"/>
<feature type="non-terminal residue" evidence="1">
    <location>
        <position position="1"/>
    </location>
</feature>
<protein>
    <submittedName>
        <fullName evidence="1">Diguanylate cyclase</fullName>
    </submittedName>
</protein>
<evidence type="ECO:0000313" key="1">
    <source>
        <dbReference type="EMBL" id="GER47826.1"/>
    </source>
</evidence>
<organism evidence="1 2">
    <name type="scientific">Striga asiatica</name>
    <name type="common">Asiatic witchweed</name>
    <name type="synonym">Buchnera asiatica</name>
    <dbReference type="NCBI Taxonomy" id="4170"/>
    <lineage>
        <taxon>Eukaryota</taxon>
        <taxon>Viridiplantae</taxon>
        <taxon>Streptophyta</taxon>
        <taxon>Embryophyta</taxon>
        <taxon>Tracheophyta</taxon>
        <taxon>Spermatophyta</taxon>
        <taxon>Magnoliopsida</taxon>
        <taxon>eudicotyledons</taxon>
        <taxon>Gunneridae</taxon>
        <taxon>Pentapetalae</taxon>
        <taxon>asterids</taxon>
        <taxon>lamiids</taxon>
        <taxon>Lamiales</taxon>
        <taxon>Orobanchaceae</taxon>
        <taxon>Buchnereae</taxon>
        <taxon>Striga</taxon>
    </lineage>
</organism>
<sequence>PKVRRWLNSEATKLVKTLQYVLFSHQTPDQISFSVQKTFLFHLTFLFLNPTTNSPLAILGILHRTSGKQSVGVPSTVFLLENEKLEGKTTPEVLPRISHKIAVDDAREEEKFNSSTDEETKIWNLRHWEPIEASPSENCLTSDTLRQYDRMPLTDLLNSKVMVRREEERTSSFQAQVLPSIIGLLRIVSQCAPHFVD</sequence>
<dbReference type="Proteomes" id="UP000325081">
    <property type="component" value="Unassembled WGS sequence"/>
</dbReference>
<comment type="caution">
    <text evidence="1">The sequence shown here is derived from an EMBL/GenBank/DDBJ whole genome shotgun (WGS) entry which is preliminary data.</text>
</comment>
<reference evidence="2" key="1">
    <citation type="journal article" date="2019" name="Curr. Biol.">
        <title>Genome Sequence of Striga asiatica Provides Insight into the Evolution of Plant Parasitism.</title>
        <authorList>
            <person name="Yoshida S."/>
            <person name="Kim S."/>
            <person name="Wafula E.K."/>
            <person name="Tanskanen J."/>
            <person name="Kim Y.M."/>
            <person name="Honaas L."/>
            <person name="Yang Z."/>
            <person name="Spallek T."/>
            <person name="Conn C.E."/>
            <person name="Ichihashi Y."/>
            <person name="Cheong K."/>
            <person name="Cui S."/>
            <person name="Der J.P."/>
            <person name="Gundlach H."/>
            <person name="Jiao Y."/>
            <person name="Hori C."/>
            <person name="Ishida J.K."/>
            <person name="Kasahara H."/>
            <person name="Kiba T."/>
            <person name="Kim M.S."/>
            <person name="Koo N."/>
            <person name="Laohavisit A."/>
            <person name="Lee Y.H."/>
            <person name="Lumba S."/>
            <person name="McCourt P."/>
            <person name="Mortimer J.C."/>
            <person name="Mutuku J.M."/>
            <person name="Nomura T."/>
            <person name="Sasaki-Sekimoto Y."/>
            <person name="Seto Y."/>
            <person name="Wang Y."/>
            <person name="Wakatake T."/>
            <person name="Sakakibara H."/>
            <person name="Demura T."/>
            <person name="Yamaguchi S."/>
            <person name="Yoneyama K."/>
            <person name="Manabe R.I."/>
            <person name="Nelson D.C."/>
            <person name="Schulman A.H."/>
            <person name="Timko M.P."/>
            <person name="dePamphilis C.W."/>
            <person name="Choi D."/>
            <person name="Shirasu K."/>
        </authorList>
    </citation>
    <scope>NUCLEOTIDE SEQUENCE [LARGE SCALE GENOMIC DNA]</scope>
    <source>
        <strain evidence="2">cv. UVA1</strain>
    </source>
</reference>
<proteinExistence type="predicted"/>
<accession>A0A5A7QS71</accession>
<dbReference type="EMBL" id="BKCP01008070">
    <property type="protein sequence ID" value="GER47826.1"/>
    <property type="molecule type" value="Genomic_DNA"/>
</dbReference>
<gene>
    <name evidence="1" type="ORF">STAS_24960</name>
</gene>